<dbReference type="Pfam" id="PF03928">
    <property type="entry name" value="HbpS-like"/>
    <property type="match status" value="1"/>
</dbReference>
<proteinExistence type="predicted"/>
<accession>A0A2T4Z683</accession>
<keyword evidence="1" id="KW-0732">Signal</keyword>
<evidence type="ECO:0000256" key="1">
    <source>
        <dbReference type="SAM" id="SignalP"/>
    </source>
</evidence>
<protein>
    <submittedName>
        <fullName evidence="2">Uncharacterized protein GlcG (DUF336 family)</fullName>
    </submittedName>
</protein>
<evidence type="ECO:0000313" key="2">
    <source>
        <dbReference type="EMBL" id="PTM57392.1"/>
    </source>
</evidence>
<gene>
    <name evidence="2" type="ORF">C8P69_104446</name>
</gene>
<reference evidence="2 3" key="1">
    <citation type="submission" date="2018-04" db="EMBL/GenBank/DDBJ databases">
        <title>Genomic Encyclopedia of Archaeal and Bacterial Type Strains, Phase II (KMG-II): from individual species to whole genera.</title>
        <authorList>
            <person name="Goeker M."/>
        </authorList>
    </citation>
    <scope>NUCLEOTIDE SEQUENCE [LARGE SCALE GENOMIC DNA]</scope>
    <source>
        <strain evidence="2 3">DSM 25521</strain>
    </source>
</reference>
<dbReference type="Gene3D" id="3.30.450.150">
    <property type="entry name" value="Haem-degrading domain"/>
    <property type="match status" value="1"/>
</dbReference>
<comment type="caution">
    <text evidence="2">The sequence shown here is derived from an EMBL/GenBank/DDBJ whole genome shotgun (WGS) entry which is preliminary data.</text>
</comment>
<dbReference type="RefSeq" id="WP_108177362.1">
    <property type="nucleotide sequence ID" value="NZ_PZZL01000004.1"/>
</dbReference>
<dbReference type="EMBL" id="PZZL01000004">
    <property type="protein sequence ID" value="PTM57392.1"/>
    <property type="molecule type" value="Genomic_DNA"/>
</dbReference>
<dbReference type="InterPro" id="IPR005624">
    <property type="entry name" value="PduO/GlcC-like"/>
</dbReference>
<name>A0A2T4Z683_9HYPH</name>
<dbReference type="PANTHER" id="PTHR34309">
    <property type="entry name" value="SLR1406 PROTEIN"/>
    <property type="match status" value="1"/>
</dbReference>
<sequence length="168" mass="16875">MHALHRLAACLLCLAPTWASADSLVIERQIPLSAALTGARAAIETCLGQNYRIAVTIADRAGNVRVTLRADGANPHLLEGAARKAYTAAMLRIPTTQMGQVIARNPGAAALMDFDRMTPLGGGLPIRMGDDVVGGIGVAGVPVGGAGGAGDEGCAQAGLAALAAAITP</sequence>
<dbReference type="InterPro" id="IPR052517">
    <property type="entry name" value="GlcG_carb_metab_protein"/>
</dbReference>
<feature type="signal peptide" evidence="1">
    <location>
        <begin position="1"/>
        <end position="21"/>
    </location>
</feature>
<dbReference type="InterPro" id="IPR038084">
    <property type="entry name" value="PduO/GlcC-like_sf"/>
</dbReference>
<dbReference type="PANTHER" id="PTHR34309:SF10">
    <property type="entry name" value="SLR1406 PROTEIN"/>
    <property type="match status" value="1"/>
</dbReference>
<organism evidence="2 3">
    <name type="scientific">Phreatobacter oligotrophus</name>
    <dbReference type="NCBI Taxonomy" id="1122261"/>
    <lineage>
        <taxon>Bacteria</taxon>
        <taxon>Pseudomonadati</taxon>
        <taxon>Pseudomonadota</taxon>
        <taxon>Alphaproteobacteria</taxon>
        <taxon>Hyphomicrobiales</taxon>
        <taxon>Phreatobacteraceae</taxon>
        <taxon>Phreatobacter</taxon>
    </lineage>
</organism>
<keyword evidence="3" id="KW-1185">Reference proteome</keyword>
<dbReference type="Proteomes" id="UP000241808">
    <property type="component" value="Unassembled WGS sequence"/>
</dbReference>
<feature type="chain" id="PRO_5015694152" evidence="1">
    <location>
        <begin position="22"/>
        <end position="168"/>
    </location>
</feature>
<evidence type="ECO:0000313" key="3">
    <source>
        <dbReference type="Proteomes" id="UP000241808"/>
    </source>
</evidence>
<dbReference type="AlphaFoldDB" id="A0A2T4Z683"/>
<dbReference type="SUPFAM" id="SSF143744">
    <property type="entry name" value="GlcG-like"/>
    <property type="match status" value="1"/>
</dbReference>
<dbReference type="OrthoDB" id="5786851at2"/>